<dbReference type="GO" id="GO:0016491">
    <property type="term" value="F:oxidoreductase activity"/>
    <property type="evidence" value="ECO:0007669"/>
    <property type="project" value="InterPro"/>
</dbReference>
<evidence type="ECO:0000256" key="1">
    <source>
        <dbReference type="ARBA" id="ARBA00023284"/>
    </source>
</evidence>
<dbReference type="InterPro" id="IPR013766">
    <property type="entry name" value="Thioredoxin_domain"/>
</dbReference>
<keyword evidence="1" id="KW-0676">Redox-active center</keyword>
<evidence type="ECO:0000256" key="2">
    <source>
        <dbReference type="SAM" id="SignalP"/>
    </source>
</evidence>
<feature type="chain" id="PRO_5037863195" description="Thioredoxin domain-containing protein" evidence="2">
    <location>
        <begin position="26"/>
        <end position="429"/>
    </location>
</feature>
<dbReference type="PANTHER" id="PTHR42852">
    <property type="entry name" value="THIOL:DISULFIDE INTERCHANGE PROTEIN DSBE"/>
    <property type="match status" value="1"/>
</dbReference>
<keyword evidence="5" id="KW-1185">Reference proteome</keyword>
<name>A0A917IW80_9BACT</name>
<dbReference type="EMBL" id="BMIB01000002">
    <property type="protein sequence ID" value="GGH64966.1"/>
    <property type="molecule type" value="Genomic_DNA"/>
</dbReference>
<protein>
    <recommendedName>
        <fullName evidence="3">Thioredoxin domain-containing protein</fullName>
    </recommendedName>
</protein>
<dbReference type="InterPro" id="IPR017937">
    <property type="entry name" value="Thioredoxin_CS"/>
</dbReference>
<dbReference type="InterPro" id="IPR036249">
    <property type="entry name" value="Thioredoxin-like_sf"/>
</dbReference>
<feature type="domain" description="Thioredoxin" evidence="3">
    <location>
        <begin position="271"/>
        <end position="427"/>
    </location>
</feature>
<dbReference type="Gene3D" id="1.25.40.10">
    <property type="entry name" value="Tetratricopeptide repeat domain"/>
    <property type="match status" value="1"/>
</dbReference>
<comment type="caution">
    <text evidence="4">The sequence shown here is derived from an EMBL/GenBank/DDBJ whole genome shotgun (WGS) entry which is preliminary data.</text>
</comment>
<dbReference type="SMART" id="SM00028">
    <property type="entry name" value="TPR"/>
    <property type="match status" value="2"/>
</dbReference>
<dbReference type="Gene3D" id="3.40.30.10">
    <property type="entry name" value="Glutaredoxin"/>
    <property type="match status" value="1"/>
</dbReference>
<dbReference type="InterPro" id="IPR050553">
    <property type="entry name" value="Thioredoxin_ResA/DsbE_sf"/>
</dbReference>
<dbReference type="CDD" id="cd02966">
    <property type="entry name" value="TlpA_like_family"/>
    <property type="match status" value="1"/>
</dbReference>
<dbReference type="Pfam" id="PF00578">
    <property type="entry name" value="AhpC-TSA"/>
    <property type="match status" value="1"/>
</dbReference>
<dbReference type="Proteomes" id="UP000627292">
    <property type="component" value="Unassembled WGS sequence"/>
</dbReference>
<dbReference type="SUPFAM" id="SSF52833">
    <property type="entry name" value="Thioredoxin-like"/>
    <property type="match status" value="1"/>
</dbReference>
<proteinExistence type="predicted"/>
<dbReference type="RefSeq" id="WP_188951656.1">
    <property type="nucleotide sequence ID" value="NZ_BMIB01000002.1"/>
</dbReference>
<keyword evidence="2" id="KW-0732">Signal</keyword>
<dbReference type="PROSITE" id="PS00194">
    <property type="entry name" value="THIOREDOXIN_1"/>
    <property type="match status" value="1"/>
</dbReference>
<dbReference type="InterPro" id="IPR000866">
    <property type="entry name" value="AhpC/TSA"/>
</dbReference>
<evidence type="ECO:0000259" key="3">
    <source>
        <dbReference type="PROSITE" id="PS51352"/>
    </source>
</evidence>
<reference evidence="4" key="1">
    <citation type="journal article" date="2014" name="Int. J. Syst. Evol. Microbiol.">
        <title>Complete genome sequence of Corynebacterium casei LMG S-19264T (=DSM 44701T), isolated from a smear-ripened cheese.</title>
        <authorList>
            <consortium name="US DOE Joint Genome Institute (JGI-PGF)"/>
            <person name="Walter F."/>
            <person name="Albersmeier A."/>
            <person name="Kalinowski J."/>
            <person name="Ruckert C."/>
        </authorList>
    </citation>
    <scope>NUCLEOTIDE SEQUENCE</scope>
    <source>
        <strain evidence="4">CGMCC 1.15290</strain>
    </source>
</reference>
<dbReference type="GO" id="GO:0016209">
    <property type="term" value="F:antioxidant activity"/>
    <property type="evidence" value="ECO:0007669"/>
    <property type="project" value="InterPro"/>
</dbReference>
<sequence>MMVITHNWKKAACLLLLAACCKGYAQSGAVTDTAVAARGEGLKKVYDTEDPIQKEAAFKQWISRFAPERFGSDRLVYDYGRNAVANAFAQVDSVAKALYYTGSLETPFWRAEGWSGVASVLLRKGHTAEAEKLYKKAVQQSGEFVAIPNPDNKARFAAVGYPNYCAAVAEIAFKAGRYDTALAYLEPAYRLKQSDNITELYANTLAALNRNSEALLLLEKMVKQGRASAKNEAQLKQLYTLVHGNKADFATYVAALHDSMAVYVKEKARAAMVHRPAPLFTLKDLKGKTVSLDALKGKVVVLDFWATWCGPCKRSFPAMQLAVNKYQQDTTVRFLFIDTWERTTDAVAATAVSSFIQSNNYTFQVLLDGKDAKTNTNKAVTDYGVKMIPAKFVIDAQGNIRFELAGFDGSNESAVAELSAMIELAKQAS</sequence>
<dbReference type="PROSITE" id="PS51352">
    <property type="entry name" value="THIOREDOXIN_2"/>
    <property type="match status" value="1"/>
</dbReference>
<dbReference type="InterPro" id="IPR011990">
    <property type="entry name" value="TPR-like_helical_dom_sf"/>
</dbReference>
<feature type="signal peptide" evidence="2">
    <location>
        <begin position="1"/>
        <end position="25"/>
    </location>
</feature>
<dbReference type="PANTHER" id="PTHR42852:SF17">
    <property type="entry name" value="THIOREDOXIN-LIKE PROTEIN HI_1115"/>
    <property type="match status" value="1"/>
</dbReference>
<gene>
    <name evidence="4" type="ORF">GCM10011379_17590</name>
</gene>
<reference evidence="4" key="2">
    <citation type="submission" date="2020-09" db="EMBL/GenBank/DDBJ databases">
        <authorList>
            <person name="Sun Q."/>
            <person name="Zhou Y."/>
        </authorList>
    </citation>
    <scope>NUCLEOTIDE SEQUENCE</scope>
    <source>
        <strain evidence="4">CGMCC 1.15290</strain>
    </source>
</reference>
<evidence type="ECO:0000313" key="5">
    <source>
        <dbReference type="Proteomes" id="UP000627292"/>
    </source>
</evidence>
<dbReference type="GO" id="GO:0006950">
    <property type="term" value="P:response to stress"/>
    <property type="evidence" value="ECO:0007669"/>
    <property type="project" value="UniProtKB-ARBA"/>
</dbReference>
<accession>A0A917IW80</accession>
<dbReference type="SUPFAM" id="SSF48452">
    <property type="entry name" value="TPR-like"/>
    <property type="match status" value="1"/>
</dbReference>
<dbReference type="AlphaFoldDB" id="A0A917IW80"/>
<dbReference type="InterPro" id="IPR019734">
    <property type="entry name" value="TPR_rpt"/>
</dbReference>
<evidence type="ECO:0000313" key="4">
    <source>
        <dbReference type="EMBL" id="GGH64966.1"/>
    </source>
</evidence>
<organism evidence="4 5">
    <name type="scientific">Filimonas zeae</name>
    <dbReference type="NCBI Taxonomy" id="1737353"/>
    <lineage>
        <taxon>Bacteria</taxon>
        <taxon>Pseudomonadati</taxon>
        <taxon>Bacteroidota</taxon>
        <taxon>Chitinophagia</taxon>
        <taxon>Chitinophagales</taxon>
        <taxon>Chitinophagaceae</taxon>
        <taxon>Filimonas</taxon>
    </lineage>
</organism>